<evidence type="ECO:0000313" key="2">
    <source>
        <dbReference type="Proteomes" id="UP000287701"/>
    </source>
</evidence>
<organism evidence="1 2">
    <name type="scientific">Ornithobacterium rhinotracheale</name>
    <dbReference type="NCBI Taxonomy" id="28251"/>
    <lineage>
        <taxon>Bacteria</taxon>
        <taxon>Pseudomonadati</taxon>
        <taxon>Bacteroidota</taxon>
        <taxon>Flavobacteriia</taxon>
        <taxon>Flavobacteriales</taxon>
        <taxon>Weeksellaceae</taxon>
        <taxon>Ornithobacterium</taxon>
    </lineage>
</organism>
<gene>
    <name evidence="1" type="ORF">EQP59_05160</name>
</gene>
<accession>A0A3R5XUH4</accession>
<dbReference type="AlphaFoldDB" id="A0A3R5XUH4"/>
<proteinExistence type="predicted"/>
<dbReference type="EMBL" id="CP035107">
    <property type="protein sequence ID" value="QAR30768.1"/>
    <property type="molecule type" value="Genomic_DNA"/>
</dbReference>
<reference evidence="1 2" key="1">
    <citation type="submission" date="2019-01" db="EMBL/GenBank/DDBJ databases">
        <title>Whole Genome of Ornithobacterium rhinotracheale FARPER-174b.</title>
        <authorList>
            <person name="Tataje-Lavanda L.A."/>
            <person name="Montalvan A."/>
            <person name="Montesinos R."/>
            <person name="Zimic M."/>
            <person name="Fernandez-Sanchez M."/>
            <person name="Fernandez-Diaz M."/>
        </authorList>
    </citation>
    <scope>NUCLEOTIDE SEQUENCE [LARGE SCALE GENOMIC DNA]</scope>
    <source>
        <strain evidence="1 2">FARPER-174b</strain>
    </source>
</reference>
<evidence type="ECO:0000313" key="1">
    <source>
        <dbReference type="EMBL" id="QAR30768.1"/>
    </source>
</evidence>
<dbReference type="Proteomes" id="UP000287701">
    <property type="component" value="Chromosome"/>
</dbReference>
<protein>
    <submittedName>
        <fullName evidence="1">Uncharacterized protein</fullName>
    </submittedName>
</protein>
<dbReference type="RefSeq" id="WP_128501243.1">
    <property type="nucleotide sequence ID" value="NZ_CP035107.1"/>
</dbReference>
<name>A0A3R5XUH4_ORNRH</name>
<sequence length="71" mass="8005">MSKIIEEGYILVGTNNIKKLSDNKYAIINPSGKISYDMVSIDYPSSEKEEQMCSILSKLRLNNIKSGIFQC</sequence>